<evidence type="ECO:0000256" key="3">
    <source>
        <dbReference type="ARBA" id="ARBA00013725"/>
    </source>
</evidence>
<protein>
    <recommendedName>
        <fullName evidence="3 11">DNA-directed RNA polymerase subunit omega</fullName>
        <shortName evidence="11">RNAP omega subunit</shortName>
        <ecNumber evidence="2 11">2.7.7.6</ecNumber>
    </recommendedName>
    <alternativeName>
        <fullName evidence="11">RNA polymerase omega subunit</fullName>
    </alternativeName>
    <alternativeName>
        <fullName evidence="9 11">Transcriptase subunit omega</fullName>
    </alternativeName>
</protein>
<dbReference type="Gene3D" id="3.90.940.10">
    <property type="match status" value="1"/>
</dbReference>
<dbReference type="EMBL" id="BJCC01000038">
    <property type="protein sequence ID" value="GCF95792.1"/>
    <property type="molecule type" value="Genomic_DNA"/>
</dbReference>
<sequence>MMLKPSIDTLLDHVNSKYSLVILASKRAHELDAGSQPTLESFDSVKNVGKALEEIDSGTVINDPHPEIKRERLRLEAEERKMQREREQRELEARIRSEQNN</sequence>
<dbReference type="SMART" id="SM01409">
    <property type="entry name" value="RNA_pol_Rpb6"/>
    <property type="match status" value="1"/>
</dbReference>
<dbReference type="GO" id="GO:0003899">
    <property type="term" value="F:DNA-directed RNA polymerase activity"/>
    <property type="evidence" value="ECO:0007669"/>
    <property type="project" value="UniProtKB-UniRule"/>
</dbReference>
<evidence type="ECO:0000256" key="9">
    <source>
        <dbReference type="ARBA" id="ARBA00029924"/>
    </source>
</evidence>
<comment type="function">
    <text evidence="8 11">Promotes RNA polymerase assembly. Latches the N- and C-terminal regions of the beta' subunit thereby facilitating its interaction with the beta and alpha subunits.</text>
</comment>
<comment type="caution">
    <text evidence="13">The sequence shown here is derived from an EMBL/GenBank/DDBJ whole genome shotgun (WGS) entry which is preliminary data.</text>
</comment>
<dbReference type="GO" id="GO:0000428">
    <property type="term" value="C:DNA-directed RNA polymerase complex"/>
    <property type="evidence" value="ECO:0007669"/>
    <property type="project" value="UniProtKB-KW"/>
</dbReference>
<accession>A0A4P5PJM9</accession>
<organism evidence="13 14">
    <name type="scientific">Enterococcus florum</name>
    <dbReference type="NCBI Taxonomy" id="2480627"/>
    <lineage>
        <taxon>Bacteria</taxon>
        <taxon>Bacillati</taxon>
        <taxon>Bacillota</taxon>
        <taxon>Bacilli</taxon>
        <taxon>Lactobacillales</taxon>
        <taxon>Enterococcaceae</taxon>
        <taxon>Enterococcus</taxon>
    </lineage>
</organism>
<dbReference type="InterPro" id="IPR003716">
    <property type="entry name" value="DNA-dir_RNA_pol_omega"/>
</dbReference>
<comment type="catalytic activity">
    <reaction evidence="10 11">
        <text>RNA(n) + a ribonucleoside 5'-triphosphate = RNA(n+1) + diphosphate</text>
        <dbReference type="Rhea" id="RHEA:21248"/>
        <dbReference type="Rhea" id="RHEA-COMP:14527"/>
        <dbReference type="Rhea" id="RHEA-COMP:17342"/>
        <dbReference type="ChEBI" id="CHEBI:33019"/>
        <dbReference type="ChEBI" id="CHEBI:61557"/>
        <dbReference type="ChEBI" id="CHEBI:140395"/>
        <dbReference type="EC" id="2.7.7.6"/>
    </reaction>
</comment>
<dbReference type="NCBIfam" id="TIGR00690">
    <property type="entry name" value="rpoZ"/>
    <property type="match status" value="1"/>
</dbReference>
<evidence type="ECO:0000256" key="1">
    <source>
        <dbReference type="ARBA" id="ARBA00006711"/>
    </source>
</evidence>
<comment type="subunit">
    <text evidence="11">The RNAP catalytic core consists of 2 alpha, 1 beta, 1 beta' and 1 omega subunit. When a sigma factor is associated with the core the holoenzyme is formed, which can initiate transcription.</text>
</comment>
<reference evidence="14" key="1">
    <citation type="submission" date="2019-02" db="EMBL/GenBank/DDBJ databases">
        <title>Draft genome sequence of Enterococcus sp. Gos25-1.</title>
        <authorList>
            <person name="Tanaka N."/>
            <person name="Shiwa Y."/>
            <person name="Fujita N."/>
        </authorList>
    </citation>
    <scope>NUCLEOTIDE SEQUENCE [LARGE SCALE GENOMIC DNA]</scope>
    <source>
        <strain evidence="14">Gos25-1</strain>
    </source>
</reference>
<evidence type="ECO:0000256" key="11">
    <source>
        <dbReference type="HAMAP-Rule" id="MF_00366"/>
    </source>
</evidence>
<evidence type="ECO:0000256" key="8">
    <source>
        <dbReference type="ARBA" id="ARBA00024694"/>
    </source>
</evidence>
<evidence type="ECO:0000256" key="5">
    <source>
        <dbReference type="ARBA" id="ARBA00022679"/>
    </source>
</evidence>
<feature type="region of interest" description="Disordered" evidence="12">
    <location>
        <begin position="79"/>
        <end position="101"/>
    </location>
</feature>
<keyword evidence="5 11" id="KW-0808">Transferase</keyword>
<evidence type="ECO:0000313" key="13">
    <source>
        <dbReference type="EMBL" id="GCF95792.1"/>
    </source>
</evidence>
<evidence type="ECO:0000313" key="14">
    <source>
        <dbReference type="Proteomes" id="UP000290567"/>
    </source>
</evidence>
<name>A0A4P5PJM9_9ENTE</name>
<keyword evidence="14" id="KW-1185">Reference proteome</keyword>
<dbReference type="InterPro" id="IPR036161">
    <property type="entry name" value="RPB6/omega-like_sf"/>
</dbReference>
<proteinExistence type="inferred from homology"/>
<keyword evidence="6 11" id="KW-0548">Nucleotidyltransferase</keyword>
<dbReference type="RefSeq" id="WP_146624162.1">
    <property type="nucleotide sequence ID" value="NZ_BJCC01000038.1"/>
</dbReference>
<dbReference type="EC" id="2.7.7.6" evidence="2 11"/>
<keyword evidence="4 11" id="KW-0240">DNA-directed RNA polymerase</keyword>
<dbReference type="PANTHER" id="PTHR34476:SF1">
    <property type="entry name" value="DNA-DIRECTED RNA POLYMERASE SUBUNIT OMEGA"/>
    <property type="match status" value="1"/>
</dbReference>
<dbReference type="Pfam" id="PF01192">
    <property type="entry name" value="RNA_pol_Rpb6"/>
    <property type="match status" value="1"/>
</dbReference>
<comment type="similarity">
    <text evidence="1 11">Belongs to the RNA polymerase subunit omega family.</text>
</comment>
<dbReference type="GO" id="GO:0003677">
    <property type="term" value="F:DNA binding"/>
    <property type="evidence" value="ECO:0007669"/>
    <property type="project" value="UniProtKB-UniRule"/>
</dbReference>
<dbReference type="Proteomes" id="UP000290567">
    <property type="component" value="Unassembled WGS sequence"/>
</dbReference>
<dbReference type="HAMAP" id="MF_00366">
    <property type="entry name" value="RNApol_bact_RpoZ"/>
    <property type="match status" value="1"/>
</dbReference>
<evidence type="ECO:0000256" key="2">
    <source>
        <dbReference type="ARBA" id="ARBA00012418"/>
    </source>
</evidence>
<dbReference type="GO" id="GO:0006351">
    <property type="term" value="P:DNA-templated transcription"/>
    <property type="evidence" value="ECO:0007669"/>
    <property type="project" value="UniProtKB-UniRule"/>
</dbReference>
<dbReference type="SUPFAM" id="SSF63562">
    <property type="entry name" value="RPB6/omega subunit-like"/>
    <property type="match status" value="1"/>
</dbReference>
<evidence type="ECO:0000256" key="7">
    <source>
        <dbReference type="ARBA" id="ARBA00023163"/>
    </source>
</evidence>
<keyword evidence="7 11" id="KW-0804">Transcription</keyword>
<evidence type="ECO:0000256" key="6">
    <source>
        <dbReference type="ARBA" id="ARBA00022695"/>
    </source>
</evidence>
<dbReference type="PANTHER" id="PTHR34476">
    <property type="entry name" value="DNA-DIRECTED RNA POLYMERASE SUBUNIT OMEGA"/>
    <property type="match status" value="1"/>
</dbReference>
<gene>
    <name evidence="11 13" type="primary">rpoZ</name>
    <name evidence="13" type="ORF">NRIC_36830</name>
</gene>
<evidence type="ECO:0000256" key="10">
    <source>
        <dbReference type="ARBA" id="ARBA00048552"/>
    </source>
</evidence>
<dbReference type="InterPro" id="IPR006110">
    <property type="entry name" value="Pol_omega/Rpo6/RPB6"/>
</dbReference>
<dbReference type="AlphaFoldDB" id="A0A4P5PJM9"/>
<evidence type="ECO:0000256" key="12">
    <source>
        <dbReference type="SAM" id="MobiDB-lite"/>
    </source>
</evidence>
<dbReference type="OrthoDB" id="9815459at2"/>
<evidence type="ECO:0000256" key="4">
    <source>
        <dbReference type="ARBA" id="ARBA00022478"/>
    </source>
</evidence>